<dbReference type="InterPro" id="IPR007110">
    <property type="entry name" value="Ig-like_dom"/>
</dbReference>
<dbReference type="GeneID" id="106571852"/>
<dbReference type="InterPro" id="IPR031283">
    <property type="entry name" value="AMIGO"/>
</dbReference>
<evidence type="ECO:0000256" key="4">
    <source>
        <dbReference type="ARBA" id="ARBA00022692"/>
    </source>
</evidence>
<feature type="domain" description="Ig-like" evidence="15">
    <location>
        <begin position="273"/>
        <end position="363"/>
    </location>
</feature>
<accession>A0ABM3CXB5</accession>
<keyword evidence="12" id="KW-0393">Immunoglobulin domain</keyword>
<keyword evidence="10" id="KW-1015">Disulfide bond</keyword>
<dbReference type="SMART" id="SM00369">
    <property type="entry name" value="LRR_TYP"/>
    <property type="match status" value="6"/>
</dbReference>
<dbReference type="Gene3D" id="2.60.40.10">
    <property type="entry name" value="Immunoglobulins"/>
    <property type="match status" value="1"/>
</dbReference>
<evidence type="ECO:0000313" key="16">
    <source>
        <dbReference type="Proteomes" id="UP001652741"/>
    </source>
</evidence>
<feature type="signal peptide" evidence="14">
    <location>
        <begin position="1"/>
        <end position="23"/>
    </location>
</feature>
<evidence type="ECO:0000256" key="9">
    <source>
        <dbReference type="ARBA" id="ARBA00023136"/>
    </source>
</evidence>
<keyword evidence="3" id="KW-0433">Leucine-rich repeat</keyword>
<dbReference type="InterPro" id="IPR032675">
    <property type="entry name" value="LRR_dom_sf"/>
</dbReference>
<dbReference type="RefSeq" id="XP_045551200.1">
    <property type="nucleotide sequence ID" value="XM_045695244.1"/>
</dbReference>
<dbReference type="PROSITE" id="PS50835">
    <property type="entry name" value="IG_LIKE"/>
    <property type="match status" value="1"/>
</dbReference>
<evidence type="ECO:0000256" key="12">
    <source>
        <dbReference type="ARBA" id="ARBA00023319"/>
    </source>
</evidence>
<evidence type="ECO:0000256" key="3">
    <source>
        <dbReference type="ARBA" id="ARBA00022614"/>
    </source>
</evidence>
<evidence type="ECO:0000256" key="11">
    <source>
        <dbReference type="ARBA" id="ARBA00023180"/>
    </source>
</evidence>
<evidence type="ECO:0000256" key="7">
    <source>
        <dbReference type="ARBA" id="ARBA00022889"/>
    </source>
</evidence>
<evidence type="ECO:0000259" key="15">
    <source>
        <dbReference type="PROSITE" id="PS50835"/>
    </source>
</evidence>
<keyword evidence="16" id="KW-1185">Reference proteome</keyword>
<name>A0ABM3CXB5_SALSA</name>
<dbReference type="SMART" id="SM00409">
    <property type="entry name" value="IG"/>
    <property type="match status" value="1"/>
</dbReference>
<evidence type="ECO:0000313" key="17">
    <source>
        <dbReference type="RefSeq" id="XP_045551200.1"/>
    </source>
</evidence>
<organism evidence="16 17">
    <name type="scientific">Salmo salar</name>
    <name type="common">Atlantic salmon</name>
    <dbReference type="NCBI Taxonomy" id="8030"/>
    <lineage>
        <taxon>Eukaryota</taxon>
        <taxon>Metazoa</taxon>
        <taxon>Chordata</taxon>
        <taxon>Craniata</taxon>
        <taxon>Vertebrata</taxon>
        <taxon>Euteleostomi</taxon>
        <taxon>Actinopterygii</taxon>
        <taxon>Neopterygii</taxon>
        <taxon>Teleostei</taxon>
        <taxon>Protacanthopterygii</taxon>
        <taxon>Salmoniformes</taxon>
        <taxon>Salmonidae</taxon>
        <taxon>Salmoninae</taxon>
        <taxon>Salmo</taxon>
    </lineage>
</organism>
<evidence type="ECO:0000256" key="10">
    <source>
        <dbReference type="ARBA" id="ARBA00023157"/>
    </source>
</evidence>
<dbReference type="SUPFAM" id="SSF48726">
    <property type="entry name" value="Immunoglobulin"/>
    <property type="match status" value="1"/>
</dbReference>
<dbReference type="Proteomes" id="UP001652741">
    <property type="component" value="Chromosome ssa15"/>
</dbReference>
<dbReference type="Pfam" id="PF13927">
    <property type="entry name" value="Ig_3"/>
    <property type="match status" value="1"/>
</dbReference>
<comment type="similarity">
    <text evidence="2">Belongs to the immunoglobulin superfamily. AMIGO family.</text>
</comment>
<dbReference type="InterPro" id="IPR003591">
    <property type="entry name" value="Leu-rich_rpt_typical-subtyp"/>
</dbReference>
<keyword evidence="5 14" id="KW-0732">Signal</keyword>
<evidence type="ECO:0000256" key="2">
    <source>
        <dbReference type="ARBA" id="ARBA00005670"/>
    </source>
</evidence>
<feature type="chain" id="PRO_5046690259" evidence="14">
    <location>
        <begin position="24"/>
        <end position="469"/>
    </location>
</feature>
<dbReference type="Pfam" id="PF00560">
    <property type="entry name" value="LRR_1"/>
    <property type="match status" value="1"/>
</dbReference>
<feature type="transmembrane region" description="Helical" evidence="13">
    <location>
        <begin position="378"/>
        <end position="397"/>
    </location>
</feature>
<dbReference type="InterPro" id="IPR001611">
    <property type="entry name" value="Leu-rich_rpt"/>
</dbReference>
<dbReference type="InterPro" id="IPR036179">
    <property type="entry name" value="Ig-like_dom_sf"/>
</dbReference>
<keyword evidence="11" id="KW-0325">Glycoprotein</keyword>
<evidence type="ECO:0000256" key="5">
    <source>
        <dbReference type="ARBA" id="ARBA00022729"/>
    </source>
</evidence>
<sequence length="469" mass="52538">MTSHFPPVTTVVLLCLLLHSTDGTCPSICLCTSDTLSCGSQGLTRLPLLLHHTTATLDLSYNRLGWIGPGSFSSLPRLDTLRLANNQLSTIGHGVFHNASSLRHLDLSSNRLQVMEQHCLQGLWRLEELLLYNNRIAHVEGGMLSGLSSLRKVYFSLNQITEFPFFSIQDHSHPFLTMLDLSSNRLTTLPWEDVKALPGSVQKGLYLHNNSLVCECSMYSVFWHWEQRGFDSVREFTEENTCLIYGEPRSSVQILQHSRYFQNCTVGKVVSLPVAVLISNLIVYEGERVQLDCQTSLRGKELSYMWVSPNQEHLTWTSFNDTLMNVFPNGTLEIPAARVNDTGVYVCMTRDNKHMLNATREVNVTVVSAMPYSFSTGYTTLLGCVVSLVVILMYLYLTPCRCGCCKQPQAIPIPAYNPGTLASIFSPTLSNKHVVFIEPMLEDQNGGLRVALATERSTLQWEWDTSGLT</sequence>
<reference evidence="17" key="1">
    <citation type="submission" date="2025-08" db="UniProtKB">
        <authorList>
            <consortium name="RefSeq"/>
        </authorList>
    </citation>
    <scope>IDENTIFICATION</scope>
</reference>
<evidence type="ECO:0000256" key="6">
    <source>
        <dbReference type="ARBA" id="ARBA00022737"/>
    </source>
</evidence>
<evidence type="ECO:0000256" key="14">
    <source>
        <dbReference type="SAM" id="SignalP"/>
    </source>
</evidence>
<dbReference type="PANTHER" id="PTHR24368:SF62">
    <property type="entry name" value="AMPHOTERIN-INDUCED PROTEIN 3"/>
    <property type="match status" value="1"/>
</dbReference>
<proteinExistence type="inferred from homology"/>
<keyword evidence="9 13" id="KW-0472">Membrane</keyword>
<protein>
    <submittedName>
        <fullName evidence="17">Amphoterin-induced protein 3-like</fullName>
    </submittedName>
</protein>
<keyword evidence="6" id="KW-0677">Repeat</keyword>
<gene>
    <name evidence="17" type="primary">LOC106571852</name>
</gene>
<keyword evidence="8 13" id="KW-1133">Transmembrane helix</keyword>
<evidence type="ECO:0000256" key="1">
    <source>
        <dbReference type="ARBA" id="ARBA00004479"/>
    </source>
</evidence>
<comment type="subcellular location">
    <subcellularLocation>
        <location evidence="1">Membrane</location>
        <topology evidence="1">Single-pass type I membrane protein</topology>
    </subcellularLocation>
</comment>
<dbReference type="InterPro" id="IPR013783">
    <property type="entry name" value="Ig-like_fold"/>
</dbReference>
<dbReference type="PANTHER" id="PTHR24368">
    <property type="entry name" value="AMPHOTERIN-INDUCED PROTEIN"/>
    <property type="match status" value="1"/>
</dbReference>
<dbReference type="InterPro" id="IPR003599">
    <property type="entry name" value="Ig_sub"/>
</dbReference>
<keyword evidence="4 13" id="KW-0812">Transmembrane</keyword>
<dbReference type="Pfam" id="PF13855">
    <property type="entry name" value="LRR_8"/>
    <property type="match status" value="1"/>
</dbReference>
<evidence type="ECO:0000256" key="8">
    <source>
        <dbReference type="ARBA" id="ARBA00022989"/>
    </source>
</evidence>
<keyword evidence="7" id="KW-0130">Cell adhesion</keyword>
<dbReference type="Gene3D" id="3.80.10.10">
    <property type="entry name" value="Ribonuclease Inhibitor"/>
    <property type="match status" value="1"/>
</dbReference>
<dbReference type="SUPFAM" id="SSF52058">
    <property type="entry name" value="L domain-like"/>
    <property type="match status" value="1"/>
</dbReference>
<evidence type="ECO:0000256" key="13">
    <source>
        <dbReference type="SAM" id="Phobius"/>
    </source>
</evidence>